<reference evidence="2 3" key="1">
    <citation type="journal article" date="2019" name="PLoS ONE">
        <title>Genomic analyses reveal an absence of contemporary introgressive admixture between fin whales and blue whales, despite known hybrids.</title>
        <authorList>
            <person name="Westbury M.V."/>
            <person name="Petersen B."/>
            <person name="Lorenzen E.D."/>
        </authorList>
    </citation>
    <scope>NUCLEOTIDE SEQUENCE [LARGE SCALE GENOMIC DNA]</scope>
    <source>
        <strain evidence="2">FinWhale-01</strain>
    </source>
</reference>
<dbReference type="Pfam" id="PF01391">
    <property type="entry name" value="Collagen"/>
    <property type="match status" value="1"/>
</dbReference>
<accession>A0A643C2D3</accession>
<dbReference type="AlphaFoldDB" id="A0A643C2D3"/>
<evidence type="ECO:0000256" key="1">
    <source>
        <dbReference type="SAM" id="MobiDB-lite"/>
    </source>
</evidence>
<evidence type="ECO:0000313" key="3">
    <source>
        <dbReference type="Proteomes" id="UP000437017"/>
    </source>
</evidence>
<protein>
    <submittedName>
        <fullName evidence="2">Uncharacterized protein</fullName>
    </submittedName>
</protein>
<evidence type="ECO:0000313" key="2">
    <source>
        <dbReference type="EMBL" id="KAB0394423.1"/>
    </source>
</evidence>
<dbReference type="Proteomes" id="UP000437017">
    <property type="component" value="Unassembled WGS sequence"/>
</dbReference>
<organism evidence="2 3">
    <name type="scientific">Balaenoptera physalus</name>
    <name type="common">Fin whale</name>
    <name type="synonym">Balaena physalus</name>
    <dbReference type="NCBI Taxonomy" id="9770"/>
    <lineage>
        <taxon>Eukaryota</taxon>
        <taxon>Metazoa</taxon>
        <taxon>Chordata</taxon>
        <taxon>Craniata</taxon>
        <taxon>Vertebrata</taxon>
        <taxon>Euteleostomi</taxon>
        <taxon>Mammalia</taxon>
        <taxon>Eutheria</taxon>
        <taxon>Laurasiatheria</taxon>
        <taxon>Artiodactyla</taxon>
        <taxon>Whippomorpha</taxon>
        <taxon>Cetacea</taxon>
        <taxon>Mysticeti</taxon>
        <taxon>Balaenopteridae</taxon>
        <taxon>Balaenoptera</taxon>
    </lineage>
</organism>
<comment type="caution">
    <text evidence="2">The sequence shown here is derived from an EMBL/GenBank/DDBJ whole genome shotgun (WGS) entry which is preliminary data.</text>
</comment>
<dbReference type="InterPro" id="IPR008160">
    <property type="entry name" value="Collagen"/>
</dbReference>
<name>A0A643C2D3_BALPH</name>
<keyword evidence="3" id="KW-1185">Reference proteome</keyword>
<gene>
    <name evidence="2" type="ORF">E2I00_019283</name>
</gene>
<feature type="region of interest" description="Disordered" evidence="1">
    <location>
        <begin position="34"/>
        <end position="61"/>
    </location>
</feature>
<proteinExistence type="predicted"/>
<feature type="non-terminal residue" evidence="2">
    <location>
        <position position="1"/>
    </location>
</feature>
<dbReference type="OrthoDB" id="8939548at2759"/>
<sequence>VNKGYLVNLEFQVKEVTEEHKVIKDHGEHGIQGLTGFQGFPGPKGPEGDAGTVGISGPKGPIGQRVSMKSFCLPRYCDSLLTTGIRVKNSKINILQINNFKK</sequence>
<dbReference type="EMBL" id="SGJD01002791">
    <property type="protein sequence ID" value="KAB0394423.1"/>
    <property type="molecule type" value="Genomic_DNA"/>
</dbReference>